<gene>
    <name evidence="1" type="ORF">H9S92_14425</name>
</gene>
<sequence length="108" mass="12392">MKHRYLTIDGELGGTGVRDEFKGFIELDKIPLSNGLKKQITEWVDQYPSSVIGRNLPSNNEISQYDIKGIELMRLISIELGPEYKLRYYSDLKCKELKEIKGGTIIEL</sequence>
<dbReference type="AlphaFoldDB" id="A0A923T9A7"/>
<dbReference type="EMBL" id="JACSIT010000135">
    <property type="protein sequence ID" value="MBC6995366.1"/>
    <property type="molecule type" value="Genomic_DNA"/>
</dbReference>
<dbReference type="Proteomes" id="UP000650081">
    <property type="component" value="Unassembled WGS sequence"/>
</dbReference>
<dbReference type="RefSeq" id="WP_187467401.1">
    <property type="nucleotide sequence ID" value="NZ_JACSIT010000135.1"/>
</dbReference>
<protein>
    <submittedName>
        <fullName evidence="1">Uncharacterized protein</fullName>
    </submittedName>
</protein>
<evidence type="ECO:0000313" key="2">
    <source>
        <dbReference type="Proteomes" id="UP000650081"/>
    </source>
</evidence>
<evidence type="ECO:0000313" key="1">
    <source>
        <dbReference type="EMBL" id="MBC6995366.1"/>
    </source>
</evidence>
<keyword evidence="2" id="KW-1185">Reference proteome</keyword>
<organism evidence="1 2">
    <name type="scientific">Neolewinella lacunae</name>
    <dbReference type="NCBI Taxonomy" id="1517758"/>
    <lineage>
        <taxon>Bacteria</taxon>
        <taxon>Pseudomonadati</taxon>
        <taxon>Bacteroidota</taxon>
        <taxon>Saprospiria</taxon>
        <taxon>Saprospirales</taxon>
        <taxon>Lewinellaceae</taxon>
        <taxon>Neolewinella</taxon>
    </lineage>
</organism>
<comment type="caution">
    <text evidence="1">The sequence shown here is derived from an EMBL/GenBank/DDBJ whole genome shotgun (WGS) entry which is preliminary data.</text>
</comment>
<accession>A0A923T9A7</accession>
<name>A0A923T9A7_9BACT</name>
<reference evidence="1" key="1">
    <citation type="submission" date="2020-08" db="EMBL/GenBank/DDBJ databases">
        <title>Lewinella bacteria from marine environments.</title>
        <authorList>
            <person name="Zhong Y."/>
        </authorList>
    </citation>
    <scope>NUCLEOTIDE SEQUENCE</scope>
    <source>
        <strain evidence="1">KCTC 42187</strain>
    </source>
</reference>
<proteinExistence type="predicted"/>